<proteinExistence type="predicted"/>
<feature type="transmembrane region" description="Helical" evidence="1">
    <location>
        <begin position="59"/>
        <end position="79"/>
    </location>
</feature>
<evidence type="ECO:0000256" key="1">
    <source>
        <dbReference type="SAM" id="Phobius"/>
    </source>
</evidence>
<evidence type="ECO:0000313" key="2">
    <source>
        <dbReference type="EMBL" id="CAA0101618.1"/>
    </source>
</evidence>
<evidence type="ECO:0008006" key="4">
    <source>
        <dbReference type="Google" id="ProtNLM"/>
    </source>
</evidence>
<name>A0A5S9PCK8_9GAMM</name>
<keyword evidence="1" id="KW-0472">Membrane</keyword>
<gene>
    <name evidence="2" type="ORF">DPBNPPHM_03926</name>
</gene>
<dbReference type="Proteomes" id="UP000434580">
    <property type="component" value="Unassembled WGS sequence"/>
</dbReference>
<protein>
    <recommendedName>
        <fullName evidence="4">DUF2523 domain-containing protein</fullName>
    </recommendedName>
</protein>
<sequence>MDCSAFDLGCYIDWVIEEIKLLFISFADQIMSSIAGVFESIPVPGFLQNIGAFSLSSDILYFTTLFQLPAGLSLVVSAYTARFILRRIPVIG</sequence>
<keyword evidence="1" id="KW-0812">Transmembrane</keyword>
<keyword evidence="1" id="KW-1133">Transmembrane helix</keyword>
<accession>A0A5S9PCK8</accession>
<dbReference type="EMBL" id="CACSII010000009">
    <property type="protein sequence ID" value="CAA0101618.1"/>
    <property type="molecule type" value="Genomic_DNA"/>
</dbReference>
<organism evidence="2 3">
    <name type="scientific">BD1-7 clade bacterium</name>
    <dbReference type="NCBI Taxonomy" id="2029982"/>
    <lineage>
        <taxon>Bacteria</taxon>
        <taxon>Pseudomonadati</taxon>
        <taxon>Pseudomonadota</taxon>
        <taxon>Gammaproteobacteria</taxon>
        <taxon>Cellvibrionales</taxon>
        <taxon>Spongiibacteraceae</taxon>
        <taxon>BD1-7 clade</taxon>
    </lineage>
</organism>
<dbReference type="AlphaFoldDB" id="A0A5S9PCK8"/>
<evidence type="ECO:0000313" key="3">
    <source>
        <dbReference type="Proteomes" id="UP000434580"/>
    </source>
</evidence>
<reference evidence="2 3" key="1">
    <citation type="submission" date="2019-11" db="EMBL/GenBank/DDBJ databases">
        <authorList>
            <person name="Holert J."/>
        </authorList>
    </citation>
    <scope>NUCLEOTIDE SEQUENCE [LARGE SCALE GENOMIC DNA]</scope>
    <source>
        <strain evidence="2">BC5_2</strain>
    </source>
</reference>
<dbReference type="OrthoDB" id="6369971at2"/>